<dbReference type="AlphaFoldDB" id="A0A084J675"/>
<protein>
    <submittedName>
        <fullName evidence="4">DUF3784 domain-containing protein</fullName>
    </submittedName>
</protein>
<dbReference type="HOGENOM" id="CLU_175264_1_0_9"/>
<reference evidence="3 8" key="2">
    <citation type="submission" date="2012-04" db="EMBL/GenBank/DDBJ databases">
        <title>The Genome Sequence of Bacillus cereus VD078.</title>
        <authorList>
            <consortium name="The Broad Institute Genome Sequencing Platform"/>
            <consortium name="The Broad Institute Genome Sequencing Center for Infectious Disease"/>
            <person name="Feldgarden M."/>
            <person name="Van der Auwera G.A."/>
            <person name="Mahillon J."/>
            <person name="Duprez V."/>
            <person name="Timmery S."/>
            <person name="Mattelet C."/>
            <person name="Dierick K."/>
            <person name="Sun M."/>
            <person name="Yu Z."/>
            <person name="Zhu L."/>
            <person name="Hu X."/>
            <person name="Shank E.B."/>
            <person name="Swiecicka I."/>
            <person name="Hansen B.M."/>
            <person name="Andrup L."/>
            <person name="Young S.K."/>
            <person name="Zeng Q."/>
            <person name="Gargeya S."/>
            <person name="Fitzgerald M."/>
            <person name="Haas B."/>
            <person name="Abouelleil A."/>
            <person name="Alvarado L."/>
            <person name="Arachchi H.M."/>
            <person name="Berlin A."/>
            <person name="Chapman S.B."/>
            <person name="Goldberg J."/>
            <person name="Griggs A."/>
            <person name="Gujja S."/>
            <person name="Hansen M."/>
            <person name="Howarth C."/>
            <person name="Imamovic A."/>
            <person name="Larimer J."/>
            <person name="McCowen C."/>
            <person name="Montmayeur A."/>
            <person name="Murphy C."/>
            <person name="Neiman D."/>
            <person name="Pearson M."/>
            <person name="Priest M."/>
            <person name="Roberts A."/>
            <person name="Saif S."/>
            <person name="Shea T."/>
            <person name="Sisk P."/>
            <person name="Sykes S."/>
            <person name="Wortman J."/>
            <person name="Nusbaum C."/>
            <person name="Birren B."/>
        </authorList>
    </citation>
    <scope>NUCLEOTIDE SEQUENCE [LARGE SCALE GENOMIC DNA]</scope>
    <source>
        <strain evidence="3 8">VD078</strain>
    </source>
</reference>
<feature type="transmembrane region" description="Helical" evidence="1">
    <location>
        <begin position="46"/>
        <end position="68"/>
    </location>
</feature>
<dbReference type="Proteomes" id="UP000236165">
    <property type="component" value="Unassembled WGS sequence"/>
</dbReference>
<dbReference type="KEGG" id="bmyo:BG05_4210"/>
<reference evidence="5 10" key="4">
    <citation type="submission" date="2016-12" db="EMBL/GenBank/DDBJ databases">
        <title>Genome Sequences of Twelve Sporeforming Bacillus Species Isolated from Foods.</title>
        <authorList>
            <person name="De Jong A."/>
            <person name="Holsappel S."/>
            <person name="Kuipers O.P."/>
        </authorList>
    </citation>
    <scope>NUCLEOTIDE SEQUENCE [LARGE SCALE GENOMIC DNA]</scope>
    <source>
        <strain evidence="5 10">S3E15</strain>
    </source>
</reference>
<reference evidence="2" key="1">
    <citation type="journal article" date="2012" name="Genome Res.">
        <title>Genomic characterization of the Bacillus cereus sensu lato species: Backdrop to the evolution of Bacillus anthracis.</title>
        <authorList>
            <person name="Zwick M.E."/>
            <person name="Joseph S.J."/>
            <person name="Didelot X."/>
            <person name="Chen P.E."/>
            <person name="Bishop-Lilly K.A."/>
            <person name="Stewart A.C."/>
            <person name="Willner K."/>
            <person name="Nolan N."/>
            <person name="Lentz S."/>
            <person name="Thomason M.K."/>
            <person name="Sozhamannan S."/>
            <person name="Mateczun A.J."/>
            <person name="Du L."/>
            <person name="Read T.D."/>
        </authorList>
    </citation>
    <scope>NUCLEOTIDE SEQUENCE [LARGE SCALE GENOMIC DNA]</scope>
    <source>
        <strain evidence="2">AH603</strain>
    </source>
</reference>
<dbReference type="EMBL" id="CP065877">
    <property type="protein sequence ID" value="QQA17595.1"/>
    <property type="molecule type" value="Genomic_DNA"/>
</dbReference>
<dbReference type="Proteomes" id="UP000001753">
    <property type="component" value="Chromosome"/>
</dbReference>
<keyword evidence="1" id="KW-0472">Membrane</keyword>
<sequence>MLAGFLVCLFVGLLIIFLGYQIHVKKRLFLLAGYQEETFVGDKNKLAKLSGVFSYIVGVATILLPFGLEKIGDVVGIVYAILIVLGTIVFLIKANMLNKSTTK</sequence>
<reference evidence="6 11" key="3">
    <citation type="submission" date="2016-10" db="EMBL/GenBank/DDBJ databases">
        <title>Genome Sequence of Bacillus weihenstephanensis GM6LP.</title>
        <authorList>
            <person name="Poehlein A."/>
            <person name="Wemheuer F."/>
            <person name="Hollensteiner J."/>
            <person name="Wemheuer B."/>
        </authorList>
    </citation>
    <scope>NUCLEOTIDE SEQUENCE [LARGE SCALE GENOMIC DNA]</scope>
    <source>
        <strain evidence="6 11">GM6LP</strain>
    </source>
</reference>
<dbReference type="Proteomes" id="UP000006976">
    <property type="component" value="Unassembled WGS sequence"/>
</dbReference>
<accession>A0A084J675</accession>
<keyword evidence="12" id="KW-1185">Reference proteome</keyword>
<evidence type="ECO:0000256" key="1">
    <source>
        <dbReference type="SAM" id="Phobius"/>
    </source>
</evidence>
<evidence type="ECO:0000313" key="8">
    <source>
        <dbReference type="Proteomes" id="UP000006976"/>
    </source>
</evidence>
<evidence type="ECO:0000313" key="5">
    <source>
        <dbReference type="EMBL" id="OSX95716.1"/>
    </source>
</evidence>
<dbReference type="EMBL" id="AHEV01000022">
    <property type="protein sequence ID" value="EJR37890.1"/>
    <property type="molecule type" value="Genomic_DNA"/>
</dbReference>
<reference evidence="4 9" key="5">
    <citation type="submission" date="2017-01" db="EMBL/GenBank/DDBJ databases">
        <title>Bacillus cereus isolates.</title>
        <authorList>
            <person name="Beno S.M."/>
        </authorList>
    </citation>
    <scope>NUCLEOTIDE SEQUENCE [LARGE SCALE GENOMIC DNA]</scope>
    <source>
        <strain evidence="4 9">FSL W7-1108</strain>
    </source>
</reference>
<accession>C2XSA5</accession>
<dbReference type="Pfam" id="PF12650">
    <property type="entry name" value="DUF3784"/>
    <property type="match status" value="1"/>
</dbReference>
<accession>A0A0B5SI85</accession>
<dbReference type="EMBL" id="MKZQ01000035">
    <property type="protein sequence ID" value="PJN69809.1"/>
    <property type="molecule type" value="Genomic_DNA"/>
</dbReference>
<evidence type="ECO:0000313" key="9">
    <source>
        <dbReference type="Proteomes" id="UP000190696"/>
    </source>
</evidence>
<dbReference type="Proteomes" id="UP000194131">
    <property type="component" value="Unassembled WGS sequence"/>
</dbReference>
<feature type="transmembrane region" description="Helical" evidence="1">
    <location>
        <begin position="6"/>
        <end position="25"/>
    </location>
</feature>
<evidence type="ECO:0000313" key="11">
    <source>
        <dbReference type="Proteomes" id="UP000236165"/>
    </source>
</evidence>
<dbReference type="EMBL" id="MRWU01000002">
    <property type="protein sequence ID" value="OSX95716.1"/>
    <property type="molecule type" value="Genomic_DNA"/>
</dbReference>
<keyword evidence="1" id="KW-0812">Transmembrane</keyword>
<dbReference type="Proteomes" id="UP000596196">
    <property type="component" value="Chromosome"/>
</dbReference>
<organism evidence="2">
    <name type="scientific">Bacillus mycoides</name>
    <dbReference type="NCBI Taxonomy" id="1405"/>
    <lineage>
        <taxon>Bacteria</taxon>
        <taxon>Bacillati</taxon>
        <taxon>Bacillota</taxon>
        <taxon>Bacilli</taxon>
        <taxon>Bacillales</taxon>
        <taxon>Bacillaceae</taxon>
        <taxon>Bacillus</taxon>
        <taxon>Bacillus cereus group</taxon>
    </lineage>
</organism>
<dbReference type="InterPro" id="IPR017259">
    <property type="entry name" value="UCP037672"/>
</dbReference>
<dbReference type="EMBL" id="MUAI01000002">
    <property type="protein sequence ID" value="OOR08236.1"/>
    <property type="molecule type" value="Genomic_DNA"/>
</dbReference>
<evidence type="ECO:0000313" key="4">
    <source>
        <dbReference type="EMBL" id="OOR08236.1"/>
    </source>
</evidence>
<evidence type="ECO:0000313" key="12">
    <source>
        <dbReference type="Proteomes" id="UP000596196"/>
    </source>
</evidence>
<name>A0A084J675_BACMY</name>
<evidence type="ECO:0000313" key="3">
    <source>
        <dbReference type="EMBL" id="EJR37890.1"/>
    </source>
</evidence>
<accession>J8IHG4</accession>
<dbReference type="RefSeq" id="WP_002064702.1">
    <property type="nucleotide sequence ID" value="NZ_CM000737.1"/>
</dbReference>
<evidence type="ECO:0000313" key="6">
    <source>
        <dbReference type="EMBL" id="PJN69809.1"/>
    </source>
</evidence>
<feature type="transmembrane region" description="Helical" evidence="1">
    <location>
        <begin position="74"/>
        <end position="94"/>
    </location>
</feature>
<proteinExistence type="predicted"/>
<gene>
    <name evidence="6" type="ORF">BACWE_28490</name>
    <name evidence="2" type="ORF">bcere0026_15700</name>
    <name evidence="4" type="ORF">BW900_06895</name>
    <name evidence="7" type="ORF">I6G81_09100</name>
    <name evidence="3" type="ORF">III_03643</name>
    <name evidence="5" type="ORF">S3E15_02194</name>
</gene>
<evidence type="ECO:0000313" key="7">
    <source>
        <dbReference type="EMBL" id="QQA17595.1"/>
    </source>
</evidence>
<evidence type="ECO:0000313" key="2">
    <source>
        <dbReference type="EMBL" id="EEL71557.1"/>
    </source>
</evidence>
<reference evidence="7 12" key="6">
    <citation type="submission" date="2020-12" db="EMBL/GenBank/DDBJ databases">
        <title>FDA dAtabase for Regulatory Grade micrObial Sequences (FDA-ARGOS): Supporting development and validation of Infectious Disease Dx tests.</title>
        <authorList>
            <person name="Nelson B."/>
            <person name="Plummer A."/>
            <person name="Tallon L."/>
            <person name="Sadzewicz L."/>
            <person name="Zhao X."/>
            <person name="Boylan J."/>
            <person name="Ott S."/>
            <person name="Bowen H."/>
            <person name="Vavikolanu K."/>
            <person name="Mehta A."/>
            <person name="Aluvathingal J."/>
            <person name="Nadendla S."/>
            <person name="Myers T."/>
            <person name="Yan Y."/>
            <person name="Sichtig H."/>
        </authorList>
    </citation>
    <scope>NUCLEOTIDE SEQUENCE [LARGE SCALE GENOMIC DNA]</scope>
    <source>
        <strain evidence="7 12">FDAARGOS_924</strain>
    </source>
</reference>
<keyword evidence="1" id="KW-1133">Transmembrane helix</keyword>
<dbReference type="EMBL" id="ACMP01000054">
    <property type="protein sequence ID" value="EEL71557.1"/>
    <property type="molecule type" value="Genomic_DNA"/>
</dbReference>
<evidence type="ECO:0000313" key="10">
    <source>
        <dbReference type="Proteomes" id="UP000194131"/>
    </source>
</evidence>
<dbReference type="Proteomes" id="UP000190696">
    <property type="component" value="Unassembled WGS sequence"/>
</dbReference>